<feature type="domain" description="DUF7908" evidence="3">
    <location>
        <begin position="140"/>
        <end position="269"/>
    </location>
</feature>
<feature type="compositionally biased region" description="Low complexity" evidence="1">
    <location>
        <begin position="402"/>
        <end position="428"/>
    </location>
</feature>
<proteinExistence type="predicted"/>
<reference evidence="4 5" key="1">
    <citation type="journal article" date="2018" name="PLoS Pathog.">
        <title>Evolution of structural diversity of trichothecenes, a family of toxins produced by plant pathogenic and entomopathogenic fungi.</title>
        <authorList>
            <person name="Proctor R.H."/>
            <person name="McCormick S.P."/>
            <person name="Kim H.S."/>
            <person name="Cardoza R.E."/>
            <person name="Stanley A.M."/>
            <person name="Lindo L."/>
            <person name="Kelly A."/>
            <person name="Brown D.W."/>
            <person name="Lee T."/>
            <person name="Vaughan M.M."/>
            <person name="Alexander N.J."/>
            <person name="Busman M."/>
            <person name="Gutierrez S."/>
        </authorList>
    </citation>
    <scope>NUCLEOTIDE SEQUENCE [LARGE SCALE GENOMIC DNA]</scope>
    <source>
        <strain evidence="4 5">NRRL 20695</strain>
    </source>
</reference>
<dbReference type="Proteomes" id="UP000266234">
    <property type="component" value="Unassembled WGS sequence"/>
</dbReference>
<feature type="region of interest" description="Disordered" evidence="1">
    <location>
        <begin position="294"/>
        <end position="324"/>
    </location>
</feature>
<organism evidence="4 5">
    <name type="scientific">Fusarium longipes</name>
    <dbReference type="NCBI Taxonomy" id="694270"/>
    <lineage>
        <taxon>Eukaryota</taxon>
        <taxon>Fungi</taxon>
        <taxon>Dikarya</taxon>
        <taxon>Ascomycota</taxon>
        <taxon>Pezizomycotina</taxon>
        <taxon>Sordariomycetes</taxon>
        <taxon>Hypocreomycetidae</taxon>
        <taxon>Hypocreales</taxon>
        <taxon>Nectriaceae</taxon>
        <taxon>Fusarium</taxon>
    </lineage>
</organism>
<keyword evidence="2" id="KW-0732">Signal</keyword>
<dbReference type="InterPro" id="IPR057230">
    <property type="entry name" value="DUF7908"/>
</dbReference>
<dbReference type="STRING" id="694270.A0A395T316"/>
<keyword evidence="5" id="KW-1185">Reference proteome</keyword>
<sequence length="614" mass="65272">MRAFTFGVALLGATGLCLASDQGEMDMDTWCVTYVSTYLAPVANEPGGKPTAQDSSRVPFNPSIRPTFGKNTSSVVRTSFSETSTLNSEFPTLESQLTNGDTTSQEPTSDAPASDTESVISTSIAPTSSGIVEPEGRSIIFLVSIPDDNNNNKRSFIKRATGGFVGNDNPGSCTFASIFNLADGELFDNGVPIYYSSGEDYKELSGQDDPPQGAITSTFAAGGGTLVFRNSGLPNGEAGFCQDSDGRVYITFTNGPPGCLEVKLATYDATQCQNGKLIGVDDISSTSIVASSEAVESKATSFETTPTAVVTSSSEDSEVPTRNAATESISTYLETADVPLSSTVTSSEQQSNTEPEGLSTHPASTSTLPLSSDESFSTESATEEDGSTTIVDESTSFSFGLTTLEPEPETPTSDESTTEPVETTETAEMTTDLLETTELVVTTTELAETTTDPADTTTVDACVSVVTDPAGDPPLDDRREQCSDLNVVTVSPSTVTETVTMDKRFVWVVPTSWPPTPPKKNRFAREEGDATTIFPTEFPEGYGAFCDDADDYYDACSRLGVTRTTTTLPTPTTTEEDPPCFAKKLVKRAGEAMGYEFEEHWELMTMPGYTMVAI</sequence>
<protein>
    <recommendedName>
        <fullName evidence="3">DUF7908 domain-containing protein</fullName>
    </recommendedName>
</protein>
<evidence type="ECO:0000313" key="5">
    <source>
        <dbReference type="Proteomes" id="UP000266234"/>
    </source>
</evidence>
<feature type="signal peptide" evidence="2">
    <location>
        <begin position="1"/>
        <end position="19"/>
    </location>
</feature>
<dbReference type="AlphaFoldDB" id="A0A395T316"/>
<feature type="compositionally biased region" description="Polar residues" evidence="1">
    <location>
        <begin position="387"/>
        <end position="401"/>
    </location>
</feature>
<accession>A0A395T316</accession>
<gene>
    <name evidence="4" type="ORF">FLONG3_3065</name>
</gene>
<dbReference type="EMBL" id="PXOG01000057">
    <property type="protein sequence ID" value="RGP78866.1"/>
    <property type="molecule type" value="Genomic_DNA"/>
</dbReference>
<dbReference type="Pfam" id="PF25485">
    <property type="entry name" value="DUF7908"/>
    <property type="match status" value="1"/>
</dbReference>
<evidence type="ECO:0000313" key="4">
    <source>
        <dbReference type="EMBL" id="RGP78866.1"/>
    </source>
</evidence>
<dbReference type="OrthoDB" id="3563678at2759"/>
<comment type="caution">
    <text evidence="4">The sequence shown here is derived from an EMBL/GenBank/DDBJ whole genome shotgun (WGS) entry which is preliminary data.</text>
</comment>
<feature type="compositionally biased region" description="Polar residues" evidence="1">
    <location>
        <begin position="361"/>
        <end position="380"/>
    </location>
</feature>
<feature type="compositionally biased region" description="Polar residues" evidence="1">
    <location>
        <begin position="298"/>
        <end position="314"/>
    </location>
</feature>
<feature type="compositionally biased region" description="Polar residues" evidence="1">
    <location>
        <begin position="340"/>
        <end position="354"/>
    </location>
</feature>
<evidence type="ECO:0000256" key="2">
    <source>
        <dbReference type="SAM" id="SignalP"/>
    </source>
</evidence>
<feature type="region of interest" description="Disordered" evidence="1">
    <location>
        <begin position="339"/>
        <end position="428"/>
    </location>
</feature>
<feature type="compositionally biased region" description="Polar residues" evidence="1">
    <location>
        <begin position="69"/>
        <end position="108"/>
    </location>
</feature>
<evidence type="ECO:0000259" key="3">
    <source>
        <dbReference type="Pfam" id="PF25485"/>
    </source>
</evidence>
<feature type="region of interest" description="Disordered" evidence="1">
    <location>
        <begin position="46"/>
        <end position="119"/>
    </location>
</feature>
<evidence type="ECO:0000256" key="1">
    <source>
        <dbReference type="SAM" id="MobiDB-lite"/>
    </source>
</evidence>
<name>A0A395T316_9HYPO</name>
<feature type="chain" id="PRO_5017181791" description="DUF7908 domain-containing protein" evidence="2">
    <location>
        <begin position="20"/>
        <end position="614"/>
    </location>
</feature>